<accession>A0AAV4JCP7</accession>
<evidence type="ECO:0000313" key="1">
    <source>
        <dbReference type="EMBL" id="GFS19136.1"/>
    </source>
</evidence>
<organism evidence="1 2">
    <name type="scientific">Elysia marginata</name>
    <dbReference type="NCBI Taxonomy" id="1093978"/>
    <lineage>
        <taxon>Eukaryota</taxon>
        <taxon>Metazoa</taxon>
        <taxon>Spiralia</taxon>
        <taxon>Lophotrochozoa</taxon>
        <taxon>Mollusca</taxon>
        <taxon>Gastropoda</taxon>
        <taxon>Heterobranchia</taxon>
        <taxon>Euthyneura</taxon>
        <taxon>Panpulmonata</taxon>
        <taxon>Sacoglossa</taxon>
        <taxon>Placobranchoidea</taxon>
        <taxon>Plakobranchidae</taxon>
        <taxon>Elysia</taxon>
    </lineage>
</organism>
<name>A0AAV4JCP7_9GAST</name>
<dbReference type="Proteomes" id="UP000762676">
    <property type="component" value="Unassembled WGS sequence"/>
</dbReference>
<reference evidence="1 2" key="1">
    <citation type="journal article" date="2021" name="Elife">
        <title>Chloroplast acquisition without the gene transfer in kleptoplastic sea slugs, Plakobranchus ocellatus.</title>
        <authorList>
            <person name="Maeda T."/>
            <person name="Takahashi S."/>
            <person name="Yoshida T."/>
            <person name="Shimamura S."/>
            <person name="Takaki Y."/>
            <person name="Nagai Y."/>
            <person name="Toyoda A."/>
            <person name="Suzuki Y."/>
            <person name="Arimoto A."/>
            <person name="Ishii H."/>
            <person name="Satoh N."/>
            <person name="Nishiyama T."/>
            <person name="Hasebe M."/>
            <person name="Maruyama T."/>
            <person name="Minagawa J."/>
            <person name="Obokata J."/>
            <person name="Shigenobu S."/>
        </authorList>
    </citation>
    <scope>NUCLEOTIDE SEQUENCE [LARGE SCALE GENOMIC DNA]</scope>
</reference>
<protein>
    <submittedName>
        <fullName evidence="1">Uncharacterized protein</fullName>
    </submittedName>
</protein>
<dbReference type="AlphaFoldDB" id="A0AAV4JCP7"/>
<proteinExistence type="predicted"/>
<keyword evidence="2" id="KW-1185">Reference proteome</keyword>
<sequence>MFPGSPTVKLLEHKAKTSCDNFQLPEQDYTQLTYYITGENSDFQIEEFIGPNVIDLPDENPVCSLIDSMTDKFTRTEKCWGEEIRPGEYHLIYNKTAGADTSNVTVVLKWTRKIGDSIYSEPYTFHEVYTAEVSFFKFSSTFKKSQEFLVAGEDSTELEFDVYGSEIYNIPESGNAPQFYYVTTDGVEHKGCPSFDRDTGICINQTRTNDRCSCRKTSRCVYRISYTLSARQYVSNATVYLLWPGKANLRSEDFKLPQIEKNTGSWLVLLKCNLTAPLHRHGKQNESIMGLSTVSLIGNT</sequence>
<evidence type="ECO:0000313" key="2">
    <source>
        <dbReference type="Proteomes" id="UP000762676"/>
    </source>
</evidence>
<dbReference type="EMBL" id="BMAT01003047">
    <property type="protein sequence ID" value="GFS19136.1"/>
    <property type="molecule type" value="Genomic_DNA"/>
</dbReference>
<comment type="caution">
    <text evidence="1">The sequence shown here is derived from an EMBL/GenBank/DDBJ whole genome shotgun (WGS) entry which is preliminary data.</text>
</comment>
<gene>
    <name evidence="1" type="ORF">ElyMa_001538400</name>
</gene>